<dbReference type="InterPro" id="IPR035919">
    <property type="entry name" value="EAL_sf"/>
</dbReference>
<evidence type="ECO:0008006" key="5">
    <source>
        <dbReference type="Google" id="ProtNLM"/>
    </source>
</evidence>
<evidence type="ECO:0000259" key="1">
    <source>
        <dbReference type="PROSITE" id="PS50883"/>
    </source>
</evidence>
<dbReference type="PROSITE" id="PS50883">
    <property type="entry name" value="EAL"/>
    <property type="match status" value="1"/>
</dbReference>
<reference evidence="3" key="2">
    <citation type="submission" date="2020-09" db="EMBL/GenBank/DDBJ databases">
        <authorList>
            <person name="Sun Q."/>
            <person name="Zhou Y."/>
        </authorList>
    </citation>
    <scope>NUCLEOTIDE SEQUENCE</scope>
    <source>
        <strain evidence="3">CGMCC 1.15178</strain>
    </source>
</reference>
<dbReference type="FunFam" id="3.30.70.270:FF:000001">
    <property type="entry name" value="Diguanylate cyclase domain protein"/>
    <property type="match status" value="1"/>
</dbReference>
<reference evidence="3" key="1">
    <citation type="journal article" date="2014" name="Int. J. Syst. Evol. Microbiol.">
        <title>Complete genome sequence of Corynebacterium casei LMG S-19264T (=DSM 44701T), isolated from a smear-ripened cheese.</title>
        <authorList>
            <consortium name="US DOE Joint Genome Institute (JGI-PGF)"/>
            <person name="Walter F."/>
            <person name="Albersmeier A."/>
            <person name="Kalinowski J."/>
            <person name="Ruckert C."/>
        </authorList>
    </citation>
    <scope>NUCLEOTIDE SEQUENCE</scope>
    <source>
        <strain evidence="3">CGMCC 1.15178</strain>
    </source>
</reference>
<dbReference type="Gene3D" id="3.20.20.450">
    <property type="entry name" value="EAL domain"/>
    <property type="match status" value="1"/>
</dbReference>
<feature type="domain" description="GGDEF" evidence="2">
    <location>
        <begin position="45"/>
        <end position="178"/>
    </location>
</feature>
<dbReference type="PROSITE" id="PS50887">
    <property type="entry name" value="GGDEF"/>
    <property type="match status" value="1"/>
</dbReference>
<dbReference type="RefSeq" id="WP_229750217.1">
    <property type="nucleotide sequence ID" value="NZ_BMHP01000002.1"/>
</dbReference>
<feature type="domain" description="EAL" evidence="1">
    <location>
        <begin position="187"/>
        <end position="442"/>
    </location>
</feature>
<evidence type="ECO:0000313" key="4">
    <source>
        <dbReference type="Proteomes" id="UP000612456"/>
    </source>
</evidence>
<dbReference type="InterPro" id="IPR029787">
    <property type="entry name" value="Nucleotide_cyclase"/>
</dbReference>
<keyword evidence="4" id="KW-1185">Reference proteome</keyword>
<accession>A0A917DRZ3</accession>
<dbReference type="AlphaFoldDB" id="A0A917DRZ3"/>
<evidence type="ECO:0000313" key="3">
    <source>
        <dbReference type="EMBL" id="GGD63114.1"/>
    </source>
</evidence>
<dbReference type="InterPro" id="IPR052155">
    <property type="entry name" value="Biofilm_reg_signaling"/>
</dbReference>
<dbReference type="SUPFAM" id="SSF55073">
    <property type="entry name" value="Nucleotide cyclase"/>
    <property type="match status" value="1"/>
</dbReference>
<dbReference type="PANTHER" id="PTHR44757:SF2">
    <property type="entry name" value="BIOFILM ARCHITECTURE MAINTENANCE PROTEIN MBAA"/>
    <property type="match status" value="1"/>
</dbReference>
<dbReference type="Proteomes" id="UP000612456">
    <property type="component" value="Unassembled WGS sequence"/>
</dbReference>
<dbReference type="CDD" id="cd01948">
    <property type="entry name" value="EAL"/>
    <property type="match status" value="1"/>
</dbReference>
<organism evidence="3 4">
    <name type="scientific">Paenibacillus nasutitermitis</name>
    <dbReference type="NCBI Taxonomy" id="1652958"/>
    <lineage>
        <taxon>Bacteria</taxon>
        <taxon>Bacillati</taxon>
        <taxon>Bacillota</taxon>
        <taxon>Bacilli</taxon>
        <taxon>Bacillales</taxon>
        <taxon>Paenibacillaceae</taxon>
        <taxon>Paenibacillus</taxon>
    </lineage>
</organism>
<dbReference type="InterPro" id="IPR000160">
    <property type="entry name" value="GGDEF_dom"/>
</dbReference>
<dbReference type="NCBIfam" id="TIGR00254">
    <property type="entry name" value="GGDEF"/>
    <property type="match status" value="1"/>
</dbReference>
<dbReference type="Gene3D" id="3.30.70.270">
    <property type="match status" value="1"/>
</dbReference>
<dbReference type="EMBL" id="BMHP01000002">
    <property type="protein sequence ID" value="GGD63114.1"/>
    <property type="molecule type" value="Genomic_DNA"/>
</dbReference>
<protein>
    <recommendedName>
        <fullName evidence="5">Diguanylate cyclase (GGDEF) domain-containing protein</fullName>
    </recommendedName>
</protein>
<dbReference type="SUPFAM" id="SSF141868">
    <property type="entry name" value="EAL domain-like"/>
    <property type="match status" value="1"/>
</dbReference>
<dbReference type="PANTHER" id="PTHR44757">
    <property type="entry name" value="DIGUANYLATE CYCLASE DGCP"/>
    <property type="match status" value="1"/>
</dbReference>
<name>A0A917DRZ3_9BACL</name>
<comment type="caution">
    <text evidence="3">The sequence shown here is derived from an EMBL/GenBank/DDBJ whole genome shotgun (WGS) entry which is preliminary data.</text>
</comment>
<dbReference type="InterPro" id="IPR043128">
    <property type="entry name" value="Rev_trsase/Diguanyl_cyclase"/>
</dbReference>
<evidence type="ECO:0000259" key="2">
    <source>
        <dbReference type="PROSITE" id="PS50887"/>
    </source>
</evidence>
<dbReference type="SMART" id="SM00052">
    <property type="entry name" value="EAL"/>
    <property type="match status" value="1"/>
</dbReference>
<dbReference type="InterPro" id="IPR001633">
    <property type="entry name" value="EAL_dom"/>
</dbReference>
<dbReference type="Pfam" id="PF00563">
    <property type="entry name" value="EAL"/>
    <property type="match status" value="1"/>
</dbReference>
<sequence>MNGEKKNIRMIEYMAFHDELTGLPNRRLFNHSLMEAIEESKLANTTFALLVLDVDRFKLINDSLGHTYGDLFLKTLSERLIAASENMESVVARMGGDEFAIICGSANVQTAEVLADQILNVLKQPFHLKANDFYISASIGIARYPEHGQDSGELLRLADAAMYEVKKNGKNGYRYYSEDLDKLLTERFELERELGEAIGRRELLVYYQPLIRVEDRHMVSVEALVRWNHPTKGLLLPETFIPIAEETGLIQEIGTWVLREACRQMVQWHKRGGPLIPVSVNLSAHQFQQADLVHNIEDLLAETGLEARYLELEITESMMMDPTACLDNLHGLSRLGVRISLDDYGMGYSSLHDLKIFPIHKLKIDRSFISDMTVSDMDKAIVSTIISMAYHLKLDVVAEGIETKDQLDSLAYNLCKGIQAQGYYFSRPLSARQVEKEFFVPLRF</sequence>
<dbReference type="CDD" id="cd01949">
    <property type="entry name" value="GGDEF"/>
    <property type="match status" value="1"/>
</dbReference>
<dbReference type="Pfam" id="PF00990">
    <property type="entry name" value="GGDEF"/>
    <property type="match status" value="1"/>
</dbReference>
<proteinExistence type="predicted"/>
<gene>
    <name evidence="3" type="ORF">GCM10010911_21120</name>
</gene>
<dbReference type="SMART" id="SM00267">
    <property type="entry name" value="GGDEF"/>
    <property type="match status" value="1"/>
</dbReference>